<gene>
    <name evidence="4" type="ORF">PV09_07396</name>
</gene>
<dbReference type="GO" id="GO:0045944">
    <property type="term" value="P:positive regulation of transcription by RNA polymerase II"/>
    <property type="evidence" value="ECO:0007669"/>
    <property type="project" value="TreeGrafter"/>
</dbReference>
<evidence type="ECO:0000256" key="1">
    <source>
        <dbReference type="ARBA" id="ARBA00004123"/>
    </source>
</evidence>
<organism evidence="4 5">
    <name type="scientific">Verruconis gallopava</name>
    <dbReference type="NCBI Taxonomy" id="253628"/>
    <lineage>
        <taxon>Eukaryota</taxon>
        <taxon>Fungi</taxon>
        <taxon>Dikarya</taxon>
        <taxon>Ascomycota</taxon>
        <taxon>Pezizomycotina</taxon>
        <taxon>Dothideomycetes</taxon>
        <taxon>Pleosporomycetidae</taxon>
        <taxon>Venturiales</taxon>
        <taxon>Sympoventuriaceae</taxon>
        <taxon>Verruconis</taxon>
    </lineage>
</organism>
<dbReference type="GO" id="GO:0005634">
    <property type="term" value="C:nucleus"/>
    <property type="evidence" value="ECO:0007669"/>
    <property type="project" value="UniProtKB-SubCell"/>
</dbReference>
<evidence type="ECO:0000313" key="5">
    <source>
        <dbReference type="Proteomes" id="UP000053259"/>
    </source>
</evidence>
<evidence type="ECO:0000313" key="4">
    <source>
        <dbReference type="EMBL" id="KIW01108.1"/>
    </source>
</evidence>
<name>A0A0D2A2X1_9PEZI</name>
<comment type="subcellular location">
    <subcellularLocation>
        <location evidence="1">Nucleus</location>
    </subcellularLocation>
</comment>
<dbReference type="SUPFAM" id="SSF57701">
    <property type="entry name" value="Zn2/Cys6 DNA-binding domain"/>
    <property type="match status" value="1"/>
</dbReference>
<dbReference type="SMART" id="SM00066">
    <property type="entry name" value="GAL4"/>
    <property type="match status" value="1"/>
</dbReference>
<dbReference type="PROSITE" id="PS00463">
    <property type="entry name" value="ZN2_CY6_FUNGAL_1"/>
    <property type="match status" value="1"/>
</dbReference>
<accession>A0A0D2A2X1</accession>
<dbReference type="InterPro" id="IPR036864">
    <property type="entry name" value="Zn2-C6_fun-type_DNA-bd_sf"/>
</dbReference>
<feature type="domain" description="Zn(2)-C6 fungal-type" evidence="3">
    <location>
        <begin position="12"/>
        <end position="40"/>
    </location>
</feature>
<keyword evidence="2" id="KW-0539">Nucleus</keyword>
<dbReference type="AlphaFoldDB" id="A0A0D2A2X1"/>
<dbReference type="PANTHER" id="PTHR37534:SF51">
    <property type="entry name" value="ACRIFLAVINE SENSITIVITY CONTROL PROTEIN ACR-2"/>
    <property type="match status" value="1"/>
</dbReference>
<evidence type="ECO:0000259" key="3">
    <source>
        <dbReference type="PROSITE" id="PS50048"/>
    </source>
</evidence>
<dbReference type="Pfam" id="PF00172">
    <property type="entry name" value="Zn_clus"/>
    <property type="match status" value="1"/>
</dbReference>
<proteinExistence type="predicted"/>
<dbReference type="HOGENOM" id="CLU_020030_3_1_1"/>
<dbReference type="InParanoid" id="A0A0D2A2X1"/>
<dbReference type="InterPro" id="IPR021858">
    <property type="entry name" value="Fun_TF"/>
</dbReference>
<dbReference type="STRING" id="253628.A0A0D2A2X1"/>
<dbReference type="GO" id="GO:0008270">
    <property type="term" value="F:zinc ion binding"/>
    <property type="evidence" value="ECO:0007669"/>
    <property type="project" value="InterPro"/>
</dbReference>
<sequence>MIGHRATQPKVACHNCRRGRRRCDRSIPTCIKCHSTGQVCLGYGSILHWTNSIASRGKMMGKSFAVMMPSGSRLDNPRDCSTSPVIASAFMSPRDDGSPASSDSASSWCLELNDPVFHDLSQTYRFYLSYYDRQVCKDLVLHDSPTRNPFRDLLSLAGNFTILQHILVANAALHLANATKNEEFTWDARKEICPKAYRDALVAKQKALCLLSEALADFNSISSDIILAAIMLFIKFELLDYGANAWKFHTDGARQLLAYLRQNGKTDLSITTGLRNCLISNCVVYDIFGTTLTAPNMDNDGSVSESLQELYENAEVQANICLSCPPLLLQVIRDVSRRSPLPSSEKLLAVVDAFNPKAWVSSLQRVSSSFDVEMRTHIGFAYQAATKIYVLRATVPSNPLITDRDSLEDLVSEVIAHLKYVPIDDPFFKTTCWPAFIAGAETNDENNRSWVSYHFKMGQKTLPWGYLSNALDLLQRVWTDKCRQETRTDWLMNLKLSENDWLIA</sequence>
<dbReference type="VEuPathDB" id="FungiDB:PV09_07396"/>
<reference evidence="4 5" key="1">
    <citation type="submission" date="2015-01" db="EMBL/GenBank/DDBJ databases">
        <title>The Genome Sequence of Ochroconis gallopava CBS43764.</title>
        <authorList>
            <consortium name="The Broad Institute Genomics Platform"/>
            <person name="Cuomo C."/>
            <person name="de Hoog S."/>
            <person name="Gorbushina A."/>
            <person name="Stielow B."/>
            <person name="Teixiera M."/>
            <person name="Abouelleil A."/>
            <person name="Chapman S.B."/>
            <person name="Priest M."/>
            <person name="Young S.K."/>
            <person name="Wortman J."/>
            <person name="Nusbaum C."/>
            <person name="Birren B."/>
        </authorList>
    </citation>
    <scope>NUCLEOTIDE SEQUENCE [LARGE SCALE GENOMIC DNA]</scope>
    <source>
        <strain evidence="4 5">CBS 43764</strain>
    </source>
</reference>
<dbReference type="RefSeq" id="XP_016210977.1">
    <property type="nucleotide sequence ID" value="XM_016361157.1"/>
</dbReference>
<protein>
    <recommendedName>
        <fullName evidence="3">Zn(2)-C6 fungal-type domain-containing protein</fullName>
    </recommendedName>
</protein>
<dbReference type="GO" id="GO:0000981">
    <property type="term" value="F:DNA-binding transcription factor activity, RNA polymerase II-specific"/>
    <property type="evidence" value="ECO:0007669"/>
    <property type="project" value="InterPro"/>
</dbReference>
<dbReference type="OrthoDB" id="5380854at2759"/>
<dbReference type="Proteomes" id="UP000053259">
    <property type="component" value="Unassembled WGS sequence"/>
</dbReference>
<dbReference type="GeneID" id="27315369"/>
<dbReference type="Pfam" id="PF11951">
    <property type="entry name" value="Fungal_trans_2"/>
    <property type="match status" value="1"/>
</dbReference>
<dbReference type="GO" id="GO:0000976">
    <property type="term" value="F:transcription cis-regulatory region binding"/>
    <property type="evidence" value="ECO:0007669"/>
    <property type="project" value="TreeGrafter"/>
</dbReference>
<dbReference type="PROSITE" id="PS50048">
    <property type="entry name" value="ZN2_CY6_FUNGAL_2"/>
    <property type="match status" value="1"/>
</dbReference>
<dbReference type="InterPro" id="IPR001138">
    <property type="entry name" value="Zn2Cys6_DnaBD"/>
</dbReference>
<dbReference type="PANTHER" id="PTHR37534">
    <property type="entry name" value="TRANSCRIPTIONAL ACTIVATOR PROTEIN UGA3"/>
    <property type="match status" value="1"/>
</dbReference>
<evidence type="ECO:0000256" key="2">
    <source>
        <dbReference type="ARBA" id="ARBA00023242"/>
    </source>
</evidence>
<dbReference type="EMBL" id="KN847557">
    <property type="protein sequence ID" value="KIW01108.1"/>
    <property type="molecule type" value="Genomic_DNA"/>
</dbReference>
<keyword evidence="5" id="KW-1185">Reference proteome</keyword>